<feature type="domain" description="AAA" evidence="1">
    <location>
        <begin position="2"/>
        <end position="179"/>
    </location>
</feature>
<name>A0A9X3Z5T6_9BACL</name>
<reference evidence="2" key="1">
    <citation type="submission" date="2022-12" db="EMBL/GenBank/DDBJ databases">
        <title>Draft genome sequence of the thermophilic strain Brevibacillus thermoruber HT42, isolated from Los Humeros, Puebla, Mexico, with biotechnological potential.</title>
        <authorList>
            <person name="Lara Sanchez J."/>
            <person name="Solis Palacios R."/>
            <person name="Bustos Baena A.S."/>
            <person name="Ruz Baez A.E."/>
            <person name="Espinosa Luna G."/>
            <person name="Oliart Ros R.M."/>
        </authorList>
    </citation>
    <scope>NUCLEOTIDE SEQUENCE</scope>
    <source>
        <strain evidence="2">HT42</strain>
    </source>
</reference>
<gene>
    <name evidence="2" type="ORF">O3V59_21965</name>
</gene>
<dbReference type="EMBL" id="JAPYYP010000058">
    <property type="protein sequence ID" value="MDA5111005.1"/>
    <property type="molecule type" value="Genomic_DNA"/>
</dbReference>
<organism evidence="2 3">
    <name type="scientific">Brevibacillus thermoruber</name>
    <dbReference type="NCBI Taxonomy" id="33942"/>
    <lineage>
        <taxon>Bacteria</taxon>
        <taxon>Bacillati</taxon>
        <taxon>Bacillota</taxon>
        <taxon>Bacilli</taxon>
        <taxon>Bacillales</taxon>
        <taxon>Paenibacillaceae</taxon>
        <taxon>Brevibacillus</taxon>
    </lineage>
</organism>
<dbReference type="SUPFAM" id="SSF52540">
    <property type="entry name" value="P-loop containing nucleoside triphosphate hydrolases"/>
    <property type="match status" value="1"/>
</dbReference>
<proteinExistence type="predicted"/>
<sequence length="252" mass="28235">MAKIISFGIQKGGAAKTTSSGIVAHLLSKKYKVLAVDLDSQGNLTELLTQQDIYDFHGRTVLEALMERDARPYIHPVTDTLHILTAEDLLATFPRYLYTEYRGNRSLVLRETLETVRDSYDYIIVDTPPALGDQTINALSASDAVVIMFETSKFCYSALGRFIETVGHVQDMVNPDLKIAGILRTIVDVRRSDARAFVELIEEEYPGMAFDTVITRKAATGRLTIHGFKENPELNQALEQYEGFVKELISRV</sequence>
<dbReference type="RefSeq" id="WP_271141063.1">
    <property type="nucleotide sequence ID" value="NZ_JAPYYP010000058.1"/>
</dbReference>
<dbReference type="InterPro" id="IPR050678">
    <property type="entry name" value="DNA_Partitioning_ATPase"/>
</dbReference>
<dbReference type="Proteomes" id="UP001151071">
    <property type="component" value="Unassembled WGS sequence"/>
</dbReference>
<evidence type="ECO:0000313" key="3">
    <source>
        <dbReference type="Proteomes" id="UP001151071"/>
    </source>
</evidence>
<evidence type="ECO:0000313" key="2">
    <source>
        <dbReference type="EMBL" id="MDA5111005.1"/>
    </source>
</evidence>
<accession>A0A9X3Z5T6</accession>
<dbReference type="CDD" id="cd02042">
    <property type="entry name" value="ParAB_family"/>
    <property type="match status" value="1"/>
</dbReference>
<dbReference type="InterPro" id="IPR027417">
    <property type="entry name" value="P-loop_NTPase"/>
</dbReference>
<dbReference type="PANTHER" id="PTHR13696">
    <property type="entry name" value="P-LOOP CONTAINING NUCLEOSIDE TRIPHOSPHATE HYDROLASE"/>
    <property type="match status" value="1"/>
</dbReference>
<keyword evidence="3" id="KW-1185">Reference proteome</keyword>
<dbReference type="InterPro" id="IPR025669">
    <property type="entry name" value="AAA_dom"/>
</dbReference>
<comment type="caution">
    <text evidence="2">The sequence shown here is derived from an EMBL/GenBank/DDBJ whole genome shotgun (WGS) entry which is preliminary data.</text>
</comment>
<dbReference type="PANTHER" id="PTHR13696:SF52">
    <property type="entry name" value="PARA FAMILY PROTEIN CT_582"/>
    <property type="match status" value="1"/>
</dbReference>
<dbReference type="Gene3D" id="3.40.50.300">
    <property type="entry name" value="P-loop containing nucleotide triphosphate hydrolases"/>
    <property type="match status" value="1"/>
</dbReference>
<dbReference type="AlphaFoldDB" id="A0A9X3Z5T6"/>
<evidence type="ECO:0000259" key="1">
    <source>
        <dbReference type="Pfam" id="PF13614"/>
    </source>
</evidence>
<dbReference type="Pfam" id="PF13614">
    <property type="entry name" value="AAA_31"/>
    <property type="match status" value="1"/>
</dbReference>
<protein>
    <submittedName>
        <fullName evidence="2">ParA family protein</fullName>
    </submittedName>
</protein>